<evidence type="ECO:0000313" key="1">
    <source>
        <dbReference type="EMBL" id="ASD63957.1"/>
    </source>
</evidence>
<dbReference type="Proteomes" id="UP000197003">
    <property type="component" value="Chromosome"/>
</dbReference>
<dbReference type="AlphaFoldDB" id="A0A1Z3N930"/>
<dbReference type="KEGG" id="bbac:EP01_04650"/>
<accession>A0A1Z3N930</accession>
<name>A0A1Z3N930_BDEBC</name>
<protein>
    <recommendedName>
        <fullName evidence="3">Antitoxin</fullName>
    </recommendedName>
</protein>
<gene>
    <name evidence="1" type="ORF">B9G79_10440</name>
</gene>
<evidence type="ECO:0000313" key="2">
    <source>
        <dbReference type="Proteomes" id="UP000197003"/>
    </source>
</evidence>
<dbReference type="OrthoDB" id="595481at2"/>
<evidence type="ECO:0008006" key="3">
    <source>
        <dbReference type="Google" id="ProtNLM"/>
    </source>
</evidence>
<dbReference type="GeneID" id="93012690"/>
<proteinExistence type="predicted"/>
<organism evidence="1 2">
    <name type="scientific">Bdellovibrio bacteriovorus</name>
    <dbReference type="NCBI Taxonomy" id="959"/>
    <lineage>
        <taxon>Bacteria</taxon>
        <taxon>Pseudomonadati</taxon>
        <taxon>Bdellovibrionota</taxon>
        <taxon>Bdellovibrionia</taxon>
        <taxon>Bdellovibrionales</taxon>
        <taxon>Pseudobdellovibrionaceae</taxon>
        <taxon>Bdellovibrio</taxon>
    </lineage>
</organism>
<reference evidence="1 2" key="1">
    <citation type="submission" date="2017-04" db="EMBL/GenBank/DDBJ databases">
        <title>Whole genome sequence of Bdellovibrio bacteriovorus strain SSB218315.</title>
        <authorList>
            <person name="Oyedara O."/>
            <person name="Rodriguez-Perez M.A."/>
        </authorList>
    </citation>
    <scope>NUCLEOTIDE SEQUENCE [LARGE SCALE GENOMIC DNA]</scope>
    <source>
        <strain evidence="1 2">SSB218315</strain>
    </source>
</reference>
<sequence>MKRKRIPTQKELEDNFSSWKSVSKEKVAAINARNEVLRREKEKKEAKFTARLTQADFEGFKAVAERKGIPYQTLLGFVIHAYVQGSLVDVEEIRKVFPALKLKKEA</sequence>
<dbReference type="EMBL" id="CP020946">
    <property type="protein sequence ID" value="ASD63957.1"/>
    <property type="molecule type" value="Genomic_DNA"/>
</dbReference>
<dbReference type="RefSeq" id="WP_011164179.1">
    <property type="nucleotide sequence ID" value="NZ_AP029059.1"/>
</dbReference>